<gene>
    <name evidence="1" type="ORF">Patl1_23923</name>
</gene>
<accession>A0ACC0ZVH1</accession>
<reference evidence="2" key="1">
    <citation type="journal article" date="2023" name="G3 (Bethesda)">
        <title>Genome assembly and association tests identify interacting loci associated with vigor, precocity, and sex in interspecific pistachio rootstocks.</title>
        <authorList>
            <person name="Palmer W."/>
            <person name="Jacygrad E."/>
            <person name="Sagayaradj S."/>
            <person name="Cavanaugh K."/>
            <person name="Han R."/>
            <person name="Bertier L."/>
            <person name="Beede B."/>
            <person name="Kafkas S."/>
            <person name="Golino D."/>
            <person name="Preece J."/>
            <person name="Michelmore R."/>
        </authorList>
    </citation>
    <scope>NUCLEOTIDE SEQUENCE [LARGE SCALE GENOMIC DNA]</scope>
</reference>
<sequence>MRPHSICYAAALRSLESGHHSAANLAATKDSTFNRPAMTRQFYVQEFAKLWGSSSRQAKISIIDDDDIVAGASRMWKDFLTKGSLGESEQFSQELMSEISLREKQAGIVPDPDIDTYMKILGLDICTDTMVGDDMRRGVSGGQRKRLTTEEIIVCPINTLFMDEITNGLDISTTFQIVACLQQLVHITDATIVVSRKESNCRLRPGDRMVPPFEPLAITFQDVNYYVDTPVAMKKRGFAQKRLQLLRNITGTFRPDVLTALMGVSGAGKTTLLDVLAGRKTNGYIEGITKSRQSSLSIPPPGSGDLHSPASFAQSGWGQFKSSLWKQNLSYWRSPSYNLMHLLQTFFESLLFGAMYWNQGQEFITVCFNGVIYHVSRKICRDVLSVGICNITAVTPNFMVAAIVTTASSCMFNLFSGFFVPKPHVPKWWLWFYYLMPTSWTINGMLTSQYGDVQKEVLVFGKNKRVSAF</sequence>
<proteinExistence type="predicted"/>
<organism evidence="1 2">
    <name type="scientific">Pistacia atlantica</name>
    <dbReference type="NCBI Taxonomy" id="434234"/>
    <lineage>
        <taxon>Eukaryota</taxon>
        <taxon>Viridiplantae</taxon>
        <taxon>Streptophyta</taxon>
        <taxon>Embryophyta</taxon>
        <taxon>Tracheophyta</taxon>
        <taxon>Spermatophyta</taxon>
        <taxon>Magnoliopsida</taxon>
        <taxon>eudicotyledons</taxon>
        <taxon>Gunneridae</taxon>
        <taxon>Pentapetalae</taxon>
        <taxon>rosids</taxon>
        <taxon>malvids</taxon>
        <taxon>Sapindales</taxon>
        <taxon>Anacardiaceae</taxon>
        <taxon>Pistacia</taxon>
    </lineage>
</organism>
<keyword evidence="2" id="KW-1185">Reference proteome</keyword>
<comment type="caution">
    <text evidence="1">The sequence shown here is derived from an EMBL/GenBank/DDBJ whole genome shotgun (WGS) entry which is preliminary data.</text>
</comment>
<dbReference type="EMBL" id="CM047909">
    <property type="protein sequence ID" value="KAJ0078963.1"/>
    <property type="molecule type" value="Genomic_DNA"/>
</dbReference>
<dbReference type="Proteomes" id="UP001164250">
    <property type="component" value="Chromosome 13"/>
</dbReference>
<evidence type="ECO:0000313" key="2">
    <source>
        <dbReference type="Proteomes" id="UP001164250"/>
    </source>
</evidence>
<protein>
    <submittedName>
        <fullName evidence="1">Uncharacterized protein</fullName>
    </submittedName>
</protein>
<evidence type="ECO:0000313" key="1">
    <source>
        <dbReference type="EMBL" id="KAJ0078963.1"/>
    </source>
</evidence>
<name>A0ACC0ZVH1_9ROSI</name>